<evidence type="ECO:0000313" key="1">
    <source>
        <dbReference type="EMBL" id="JAH48155.1"/>
    </source>
</evidence>
<proteinExistence type="predicted"/>
<name>A0A0E9T585_ANGAN</name>
<reference evidence="1" key="2">
    <citation type="journal article" date="2015" name="Fish Shellfish Immunol.">
        <title>Early steps in the European eel (Anguilla anguilla)-Vibrio vulnificus interaction in the gills: Role of the RtxA13 toxin.</title>
        <authorList>
            <person name="Callol A."/>
            <person name="Pajuelo D."/>
            <person name="Ebbesson L."/>
            <person name="Teles M."/>
            <person name="MacKenzie S."/>
            <person name="Amaro C."/>
        </authorList>
    </citation>
    <scope>NUCLEOTIDE SEQUENCE</scope>
</reference>
<dbReference type="AlphaFoldDB" id="A0A0E9T585"/>
<accession>A0A0E9T585</accession>
<protein>
    <submittedName>
        <fullName evidence="1">Uncharacterized protein</fullName>
    </submittedName>
</protein>
<dbReference type="EMBL" id="GBXM01060422">
    <property type="protein sequence ID" value="JAH48155.1"/>
    <property type="molecule type" value="Transcribed_RNA"/>
</dbReference>
<reference evidence="1" key="1">
    <citation type="submission" date="2014-11" db="EMBL/GenBank/DDBJ databases">
        <authorList>
            <person name="Amaro Gonzalez C."/>
        </authorList>
    </citation>
    <scope>NUCLEOTIDE SEQUENCE</scope>
</reference>
<sequence>MQKDKTRYRQIKKTNFTVTKVGPLIS</sequence>
<organism evidence="1">
    <name type="scientific">Anguilla anguilla</name>
    <name type="common">European freshwater eel</name>
    <name type="synonym">Muraena anguilla</name>
    <dbReference type="NCBI Taxonomy" id="7936"/>
    <lineage>
        <taxon>Eukaryota</taxon>
        <taxon>Metazoa</taxon>
        <taxon>Chordata</taxon>
        <taxon>Craniata</taxon>
        <taxon>Vertebrata</taxon>
        <taxon>Euteleostomi</taxon>
        <taxon>Actinopterygii</taxon>
        <taxon>Neopterygii</taxon>
        <taxon>Teleostei</taxon>
        <taxon>Anguilliformes</taxon>
        <taxon>Anguillidae</taxon>
        <taxon>Anguilla</taxon>
    </lineage>
</organism>